<organism evidence="2 3">
    <name type="scientific">Clostridium perfringens</name>
    <dbReference type="NCBI Taxonomy" id="1502"/>
    <lineage>
        <taxon>Bacteria</taxon>
        <taxon>Bacillati</taxon>
        <taxon>Bacillota</taxon>
        <taxon>Clostridia</taxon>
        <taxon>Eubacteriales</taxon>
        <taxon>Clostridiaceae</taxon>
        <taxon>Clostridium</taxon>
    </lineage>
</organism>
<accession>A0A133MFZ7</accession>
<dbReference type="EMBL" id="LRPU01000251">
    <property type="protein sequence ID" value="KXA02957.1"/>
    <property type="molecule type" value="Genomic_DNA"/>
</dbReference>
<dbReference type="PATRIC" id="fig|1502.174.peg.3383"/>
<feature type="coiled-coil region" evidence="1">
    <location>
        <begin position="49"/>
        <end position="105"/>
    </location>
</feature>
<protein>
    <submittedName>
        <fullName evidence="2">Uncharacterized protein</fullName>
    </submittedName>
</protein>
<gene>
    <name evidence="2" type="ORF">HMPREF3222_03345</name>
</gene>
<reference evidence="2 3" key="1">
    <citation type="submission" date="2016-01" db="EMBL/GenBank/DDBJ databases">
        <authorList>
            <person name="Oliw E.H."/>
        </authorList>
    </citation>
    <scope>NUCLEOTIDE SEQUENCE [LARGE SCALE GENOMIC DNA]</scope>
    <source>
        <strain evidence="2 3">MJR7757A</strain>
    </source>
</reference>
<comment type="caution">
    <text evidence="2">The sequence shown here is derived from an EMBL/GenBank/DDBJ whole genome shotgun (WGS) entry which is preliminary data.</text>
</comment>
<evidence type="ECO:0000313" key="2">
    <source>
        <dbReference type="EMBL" id="KXA02957.1"/>
    </source>
</evidence>
<proteinExistence type="predicted"/>
<evidence type="ECO:0000313" key="3">
    <source>
        <dbReference type="Proteomes" id="UP000070646"/>
    </source>
</evidence>
<dbReference type="RefSeq" id="WP_060797076.1">
    <property type="nucleotide sequence ID" value="NZ_KQ956358.1"/>
</dbReference>
<dbReference type="AlphaFoldDB" id="A0A133MFZ7"/>
<name>A0A133MFZ7_CLOPF</name>
<keyword evidence="1" id="KW-0175">Coiled coil</keyword>
<dbReference type="Proteomes" id="UP000070646">
    <property type="component" value="Unassembled WGS sequence"/>
</dbReference>
<evidence type="ECO:0000256" key="1">
    <source>
        <dbReference type="SAM" id="Coils"/>
    </source>
</evidence>
<sequence>MKRFLAIGIIGVLVAGISVIGIEEFKHKKVKKLEAKVFQAKTYINHGDLGNAEIMLNIIKEENDDLKDKNVQEDIVEIENSISLNKNENNLSDKSRKNLEDLSTEQKKVELLNLYLENNEVSPDVRSIESAGKEYYSQFRKTKNLPYGESKDFSNKKGYILKPIRISKRFFEDTCLIFDVEKPYYINKNIYYKFVEMPVSSYFGEEDKEIWYFADLNFNIISKENLKFYMDNKEVFDSNNNVLNNYNLTNYIKDEYLY</sequence>